<evidence type="ECO:0000313" key="2">
    <source>
        <dbReference type="EMBL" id="CAD7201618.1"/>
    </source>
</evidence>
<accession>A0A7R8VN69</accession>
<protein>
    <submittedName>
        <fullName evidence="2">Uncharacterized protein</fullName>
    </submittedName>
</protein>
<evidence type="ECO:0000256" key="1">
    <source>
        <dbReference type="SAM" id="MobiDB-lite"/>
    </source>
</evidence>
<reference evidence="2" key="1">
    <citation type="submission" date="2020-11" db="EMBL/GenBank/DDBJ databases">
        <authorList>
            <person name="Tran Van P."/>
        </authorList>
    </citation>
    <scope>NUCLEOTIDE SEQUENCE</scope>
</reference>
<feature type="region of interest" description="Disordered" evidence="1">
    <location>
        <begin position="78"/>
        <end position="104"/>
    </location>
</feature>
<dbReference type="EMBL" id="OA568529">
    <property type="protein sequence ID" value="CAD7201618.1"/>
    <property type="molecule type" value="Genomic_DNA"/>
</dbReference>
<organism evidence="2">
    <name type="scientific">Timema douglasi</name>
    <name type="common">Walking stick</name>
    <dbReference type="NCBI Taxonomy" id="61478"/>
    <lineage>
        <taxon>Eukaryota</taxon>
        <taxon>Metazoa</taxon>
        <taxon>Ecdysozoa</taxon>
        <taxon>Arthropoda</taxon>
        <taxon>Hexapoda</taxon>
        <taxon>Insecta</taxon>
        <taxon>Pterygota</taxon>
        <taxon>Neoptera</taxon>
        <taxon>Polyneoptera</taxon>
        <taxon>Phasmatodea</taxon>
        <taxon>Timematodea</taxon>
        <taxon>Timematoidea</taxon>
        <taxon>Timematidae</taxon>
        <taxon>Timema</taxon>
    </lineage>
</organism>
<gene>
    <name evidence="2" type="ORF">TDIB3V08_LOCUS7813</name>
</gene>
<sequence length="139" mass="14988">MHTTQLPARARDSNLNLTIISRPVQHERDALDHFCVSGNKQGNEALAVSTSQVAAFREVQAGLELGAECVESSQRRPASQATLIHRPSLSGLTGAGPSHRPSMTLIVPETSYSSSEEEDFFDANEFYNESTPSSAASPM</sequence>
<proteinExistence type="predicted"/>
<name>A0A7R8VN69_TIMDO</name>
<dbReference type="AlphaFoldDB" id="A0A7R8VN69"/>